<dbReference type="RefSeq" id="WP_068169159.1">
    <property type="nucleotide sequence ID" value="NZ_AOGK01000001.1"/>
</dbReference>
<dbReference type="Gene3D" id="2.40.30.170">
    <property type="match status" value="1"/>
</dbReference>
<sequence length="377" mass="39918">MNPAPLHTPSPRKRWLWLAVALAALLLLVLAVFLRQPAQSAEATLPADEVGPKPSMTITVARPSSDNLAMTLQANGNISAWQEASVGAEVNGLRLSLVNVNVGDVVRKGQVLAVFANETTHAESLQSRASLMQAEASYENAKADAERARSIQDTGALSASQIAQYQTQEKVAHAQWEAAKAALGATQVRLDNTRVLAPDDGIISARAATVGAVVGAGQELFRLVRQGRMEWRGEVTPSEVGRIKLGQKVQVTAATGVQIAGTVRAIAPTADPQTRNILVFVDLPRHGDLKAGTFAKGSFALGESTALTVPTQSIVVRDGTTFVFVIDAQNKASQRKVTTGRRVGERVEVLTGLKADETVAVQGAGFLNEADLVKVTQ</sequence>
<comment type="similarity">
    <text evidence="1">Belongs to the membrane fusion protein (MFP) (TC 8.A.1) family.</text>
</comment>
<dbReference type="Gene3D" id="2.40.420.20">
    <property type="match status" value="1"/>
</dbReference>
<feature type="domain" description="CzcB-like barrel-sandwich hybrid" evidence="3">
    <location>
        <begin position="84"/>
        <end position="223"/>
    </location>
</feature>
<dbReference type="OrthoDB" id="10524at2"/>
<dbReference type="EMBL" id="AOGK01000001">
    <property type="protein sequence ID" value="MDG5973746.1"/>
    <property type="molecule type" value="Genomic_DNA"/>
</dbReference>
<name>A0A9X4NPZ8_9BURK</name>
<dbReference type="InterPro" id="IPR058792">
    <property type="entry name" value="Beta-barrel_RND_2"/>
</dbReference>
<dbReference type="Gene3D" id="1.10.287.470">
    <property type="entry name" value="Helix hairpin bin"/>
    <property type="match status" value="1"/>
</dbReference>
<feature type="domain" description="CusB-like beta-barrel" evidence="2">
    <location>
        <begin position="235"/>
        <end position="300"/>
    </location>
</feature>
<keyword evidence="6" id="KW-1185">Reference proteome</keyword>
<dbReference type="InterPro" id="IPR058637">
    <property type="entry name" value="YknX-like_C"/>
</dbReference>
<evidence type="ECO:0000259" key="4">
    <source>
        <dbReference type="Pfam" id="PF25989"/>
    </source>
</evidence>
<reference evidence="5" key="1">
    <citation type="submission" date="2013-01" db="EMBL/GenBank/DDBJ databases">
        <title>Genome draft of Hydrogenophaga taeniospiralis 2K1.</title>
        <authorList>
            <person name="Gomila M."/>
            <person name="Lalucat J."/>
        </authorList>
    </citation>
    <scope>NUCLEOTIDE SEQUENCE</scope>
    <source>
        <strain evidence="5">CCUG 15921</strain>
    </source>
</reference>
<comment type="caution">
    <text evidence="5">The sequence shown here is derived from an EMBL/GenBank/DDBJ whole genome shotgun (WGS) entry which is preliminary data.</text>
</comment>
<dbReference type="Pfam" id="PF25989">
    <property type="entry name" value="YknX_C"/>
    <property type="match status" value="1"/>
</dbReference>
<accession>A0A9X4NPZ8</accession>
<dbReference type="NCBIfam" id="TIGR01730">
    <property type="entry name" value="RND_mfp"/>
    <property type="match status" value="1"/>
</dbReference>
<proteinExistence type="inferred from homology"/>
<dbReference type="InterPro" id="IPR058647">
    <property type="entry name" value="BSH_CzcB-like"/>
</dbReference>
<dbReference type="Pfam" id="PF25954">
    <property type="entry name" value="Beta-barrel_RND_2"/>
    <property type="match status" value="1"/>
</dbReference>
<evidence type="ECO:0000313" key="5">
    <source>
        <dbReference type="EMBL" id="MDG5973746.1"/>
    </source>
</evidence>
<evidence type="ECO:0000259" key="2">
    <source>
        <dbReference type="Pfam" id="PF25954"/>
    </source>
</evidence>
<dbReference type="Pfam" id="PF25973">
    <property type="entry name" value="BSH_CzcB"/>
    <property type="match status" value="1"/>
</dbReference>
<organism evidence="5 6">
    <name type="scientific">Hydrogenophaga taeniospiralis CCUG 15921</name>
    <dbReference type="NCBI Taxonomy" id="1281780"/>
    <lineage>
        <taxon>Bacteria</taxon>
        <taxon>Pseudomonadati</taxon>
        <taxon>Pseudomonadota</taxon>
        <taxon>Betaproteobacteria</taxon>
        <taxon>Burkholderiales</taxon>
        <taxon>Comamonadaceae</taxon>
        <taxon>Hydrogenophaga</taxon>
    </lineage>
</organism>
<dbReference type="InterPro" id="IPR006143">
    <property type="entry name" value="RND_pump_MFP"/>
</dbReference>
<dbReference type="AlphaFoldDB" id="A0A9X4NPZ8"/>
<dbReference type="Proteomes" id="UP001152876">
    <property type="component" value="Unassembled WGS sequence"/>
</dbReference>
<evidence type="ECO:0000259" key="3">
    <source>
        <dbReference type="Pfam" id="PF25973"/>
    </source>
</evidence>
<gene>
    <name evidence="5" type="ORF">H010_00695</name>
</gene>
<feature type="domain" description="YknX-like C-terminal permuted SH3-like" evidence="4">
    <location>
        <begin position="306"/>
        <end position="373"/>
    </location>
</feature>
<dbReference type="Gene3D" id="2.40.50.100">
    <property type="match status" value="1"/>
</dbReference>
<dbReference type="GO" id="GO:1990281">
    <property type="term" value="C:efflux pump complex"/>
    <property type="evidence" value="ECO:0007669"/>
    <property type="project" value="TreeGrafter"/>
</dbReference>
<dbReference type="GO" id="GO:0015562">
    <property type="term" value="F:efflux transmembrane transporter activity"/>
    <property type="evidence" value="ECO:0007669"/>
    <property type="project" value="TreeGrafter"/>
</dbReference>
<protein>
    <submittedName>
        <fullName evidence="5">RND family efflux transporter MFP subunit</fullName>
    </submittedName>
</protein>
<evidence type="ECO:0000256" key="1">
    <source>
        <dbReference type="ARBA" id="ARBA00009477"/>
    </source>
</evidence>
<dbReference type="PANTHER" id="PTHR30469:SF15">
    <property type="entry name" value="HLYD FAMILY OF SECRETION PROTEINS"/>
    <property type="match status" value="1"/>
</dbReference>
<dbReference type="PANTHER" id="PTHR30469">
    <property type="entry name" value="MULTIDRUG RESISTANCE PROTEIN MDTA"/>
    <property type="match status" value="1"/>
</dbReference>
<evidence type="ECO:0000313" key="6">
    <source>
        <dbReference type="Proteomes" id="UP001152876"/>
    </source>
</evidence>
<dbReference type="SUPFAM" id="SSF111369">
    <property type="entry name" value="HlyD-like secretion proteins"/>
    <property type="match status" value="1"/>
</dbReference>